<dbReference type="InterPro" id="IPR010918">
    <property type="entry name" value="PurM-like_C_dom"/>
</dbReference>
<dbReference type="RefSeq" id="WP_005764531.1">
    <property type="nucleotide sequence ID" value="NZ_GG704813.1"/>
</dbReference>
<dbReference type="GO" id="GO:0051604">
    <property type="term" value="P:protein maturation"/>
    <property type="evidence" value="ECO:0007669"/>
    <property type="project" value="TreeGrafter"/>
</dbReference>
<feature type="domain" description="PurM-like C-terminal" evidence="3">
    <location>
        <begin position="166"/>
        <end position="316"/>
    </location>
</feature>
<dbReference type="NCBIfam" id="TIGR02124">
    <property type="entry name" value="hypE"/>
    <property type="match status" value="1"/>
</dbReference>
<evidence type="ECO:0000259" key="2">
    <source>
        <dbReference type="Pfam" id="PF00586"/>
    </source>
</evidence>
<organism evidence="4 5">
    <name type="scientific">Pasteurella dagmatis ATCC 43325</name>
    <dbReference type="NCBI Taxonomy" id="667128"/>
    <lineage>
        <taxon>Bacteria</taxon>
        <taxon>Pseudomonadati</taxon>
        <taxon>Pseudomonadota</taxon>
        <taxon>Gammaproteobacteria</taxon>
        <taxon>Pasteurellales</taxon>
        <taxon>Pasteurellaceae</taxon>
        <taxon>Pasteurella</taxon>
    </lineage>
</organism>
<dbReference type="PIRSF" id="PIRSF005644">
    <property type="entry name" value="Hdrgns_mtr_HypE"/>
    <property type="match status" value="1"/>
</dbReference>
<dbReference type="Gene3D" id="3.90.650.10">
    <property type="entry name" value="PurM-like C-terminal domain"/>
    <property type="match status" value="1"/>
</dbReference>
<dbReference type="CDD" id="cd02197">
    <property type="entry name" value="HypE"/>
    <property type="match status" value="1"/>
</dbReference>
<comment type="similarity">
    <text evidence="1">Belongs to the HypE family.</text>
</comment>
<evidence type="ECO:0000313" key="5">
    <source>
        <dbReference type="Proteomes" id="UP000005519"/>
    </source>
</evidence>
<dbReference type="PANTHER" id="PTHR30303">
    <property type="entry name" value="HYDROGENASE ISOENZYMES FORMATION PROTEIN HYPE"/>
    <property type="match status" value="1"/>
</dbReference>
<keyword evidence="5" id="KW-1185">Reference proteome</keyword>
<reference evidence="4 5" key="1">
    <citation type="submission" date="2009-10" db="EMBL/GenBank/DDBJ databases">
        <authorList>
            <person name="Muzny D."/>
            <person name="Qin X."/>
            <person name="Deng J."/>
            <person name="Jiang H."/>
            <person name="Liu Y."/>
            <person name="Qu J."/>
            <person name="Song X.-Z."/>
            <person name="Zhang L."/>
            <person name="Thornton R."/>
            <person name="Coyle M."/>
            <person name="Francisco L."/>
            <person name="Jackson L."/>
            <person name="Javaid M."/>
            <person name="Korchina V."/>
            <person name="Kovar C."/>
            <person name="Mata R."/>
            <person name="Mathew T."/>
            <person name="Ngo R."/>
            <person name="Nguyen L."/>
            <person name="Nguyen N."/>
            <person name="Okwuonu G."/>
            <person name="Ongeri F."/>
            <person name="Pham C."/>
            <person name="Simmons D."/>
            <person name="Wilczek-Boney K."/>
            <person name="Hale W."/>
            <person name="Jakkamsetti A."/>
            <person name="Pham P."/>
            <person name="Ruth R."/>
            <person name="San Lucas F."/>
            <person name="Warren J."/>
            <person name="Zhang J."/>
            <person name="Zhao Z."/>
            <person name="Zhou C."/>
            <person name="Zhu D."/>
            <person name="Lee S."/>
            <person name="Bess C."/>
            <person name="Blankenburg K."/>
            <person name="Forbes L."/>
            <person name="Fu Q."/>
            <person name="Gubbala S."/>
            <person name="Hirani K."/>
            <person name="Jayaseelan J.C."/>
            <person name="Lara F."/>
            <person name="Munidasa M."/>
            <person name="Palculict T."/>
            <person name="Patil S."/>
            <person name="Pu L.-L."/>
            <person name="Saada N."/>
            <person name="Tang L."/>
            <person name="Weissenberger G."/>
            <person name="Zhu Y."/>
            <person name="Hemphill L."/>
            <person name="Shang Y."/>
            <person name="Youmans B."/>
            <person name="Ayvaz T."/>
            <person name="Ross M."/>
            <person name="Santibanez J."/>
            <person name="Aqrawi P."/>
            <person name="Gross S."/>
            <person name="Joshi V."/>
            <person name="Fowler G."/>
            <person name="Nazareth L."/>
            <person name="Reid J."/>
            <person name="Worley K."/>
            <person name="Petrosino J."/>
            <person name="Highlander S."/>
            <person name="Gibbs R."/>
        </authorList>
    </citation>
    <scope>NUCLEOTIDE SEQUENCE [LARGE SCALE GENOMIC DNA]</scope>
    <source>
        <strain evidence="4 5">ATCC 43325</strain>
    </source>
</reference>
<dbReference type="FunFam" id="3.30.1330.10:FF:000015">
    <property type="entry name" value="Hydrogenase expression/formation protein HypE"/>
    <property type="match status" value="1"/>
</dbReference>
<dbReference type="AlphaFoldDB" id="C9PPU3"/>
<dbReference type="Proteomes" id="UP000005519">
    <property type="component" value="Unassembled WGS sequence"/>
</dbReference>
<dbReference type="Pfam" id="PF02769">
    <property type="entry name" value="AIRS_C"/>
    <property type="match status" value="1"/>
</dbReference>
<dbReference type="InterPro" id="IPR036921">
    <property type="entry name" value="PurM-like_N_sf"/>
</dbReference>
<sequence>MQENRIRMAHGNGGALMQQLIQTYFMKAFYNTFLAENEDQARLPLTAFAQGEKLAFSTDSFVIDPIFFPGGNIGKLAVCGTVNDVAVSGAIPQFLSCGFILEEGLDLSDLEQIIHSMAKTAAQAGIQIVTGDTKVVPKGAVDKIFINTSGIGVIPSTIHWGMNQIEVGDQIIVTGTLGDHGATILNLRENLGIQTDLCSDCTVLTPLIDCIRSISGVKTLRDATRGGVNAVLHEFAQASQKGMQIYQDKLPIRQEVRGICELLGLDALNFANEGKLVIVASAEQTPEILTALRSHPLGAQAACIGEVISVQKVRLIGSFGQSRLLDLPTNEPLPRIC</sequence>
<gene>
    <name evidence="4" type="primary">hypE</name>
    <name evidence="4" type="ORF">HMPREF0621_1017</name>
</gene>
<dbReference type="OrthoDB" id="9801934at2"/>
<name>C9PPU3_9PAST</name>
<dbReference type="InterPro" id="IPR011854">
    <property type="entry name" value="HypE"/>
</dbReference>
<dbReference type="STRING" id="667128.HMPREF0621_1017"/>
<dbReference type="HOGENOM" id="CLU_049733_0_0_6"/>
<evidence type="ECO:0000313" key="4">
    <source>
        <dbReference type="EMBL" id="EEX50394.1"/>
    </source>
</evidence>
<dbReference type="SUPFAM" id="SSF55326">
    <property type="entry name" value="PurM N-terminal domain-like"/>
    <property type="match status" value="1"/>
</dbReference>
<dbReference type="InterPro" id="IPR036676">
    <property type="entry name" value="PurM-like_C_sf"/>
</dbReference>
<proteinExistence type="inferred from homology"/>
<comment type="caution">
    <text evidence="4">The sequence shown here is derived from an EMBL/GenBank/DDBJ whole genome shotgun (WGS) entry which is preliminary data.</text>
</comment>
<accession>C9PPU3</accession>
<dbReference type="Pfam" id="PF00586">
    <property type="entry name" value="AIRS"/>
    <property type="match status" value="1"/>
</dbReference>
<evidence type="ECO:0000259" key="3">
    <source>
        <dbReference type="Pfam" id="PF02769"/>
    </source>
</evidence>
<dbReference type="Gene3D" id="3.30.1330.10">
    <property type="entry name" value="PurM-like, N-terminal domain"/>
    <property type="match status" value="1"/>
</dbReference>
<protein>
    <submittedName>
        <fullName evidence="4">Hydrogenase expression/formation protein HypE</fullName>
    </submittedName>
</protein>
<dbReference type="InterPro" id="IPR016188">
    <property type="entry name" value="PurM-like_N"/>
</dbReference>
<feature type="domain" description="PurM-like N-terminal" evidence="2">
    <location>
        <begin position="47"/>
        <end position="154"/>
    </location>
</feature>
<dbReference type="SUPFAM" id="SSF56042">
    <property type="entry name" value="PurM C-terminal domain-like"/>
    <property type="match status" value="1"/>
</dbReference>
<dbReference type="EMBL" id="ACZR01000011">
    <property type="protein sequence ID" value="EEX50394.1"/>
    <property type="molecule type" value="Genomic_DNA"/>
</dbReference>
<dbReference type="PANTHER" id="PTHR30303:SF0">
    <property type="entry name" value="CARBAMOYL DEHYDRATASE HYPE"/>
    <property type="match status" value="1"/>
</dbReference>
<evidence type="ECO:0000256" key="1">
    <source>
        <dbReference type="ARBA" id="ARBA00006243"/>
    </source>
</evidence>